<name>A0ABY4P9H5_9LACO</name>
<keyword evidence="2" id="KW-0813">Transport</keyword>
<dbReference type="Gene3D" id="3.40.930.10">
    <property type="entry name" value="Mannitol-specific EII, Chain A"/>
    <property type="match status" value="1"/>
</dbReference>
<evidence type="ECO:0000313" key="3">
    <source>
        <dbReference type="Proteomes" id="UP000831495"/>
    </source>
</evidence>
<dbReference type="CDD" id="cd00211">
    <property type="entry name" value="PTS_IIA_fru"/>
    <property type="match status" value="1"/>
</dbReference>
<dbReference type="InterPro" id="IPR016152">
    <property type="entry name" value="PTrfase/Anion_transptr"/>
</dbReference>
<organism evidence="2 3">
    <name type="scientific">Bombilactobacillus folatiphilus</name>
    <dbReference type="NCBI Taxonomy" id="2923362"/>
    <lineage>
        <taxon>Bacteria</taxon>
        <taxon>Bacillati</taxon>
        <taxon>Bacillota</taxon>
        <taxon>Bacilli</taxon>
        <taxon>Lactobacillales</taxon>
        <taxon>Lactobacillaceae</taxon>
        <taxon>Bombilactobacillus</taxon>
    </lineage>
</organism>
<sequence length="159" mass="17533">MTKEVQTSIAFDESFIQYFLEPTDFAAVIESLSKNLLAKKLVTSGYANAVQAREKKFSTGLPTEPIGVAIPHTDPEYVNENAISVAILKQPILMRVMASGDQFVDVSVIFLLALGESNKQLNVLQKLMGIVQDQQVLSELTTMSKKEMVRTIKQAILEG</sequence>
<dbReference type="Proteomes" id="UP000831495">
    <property type="component" value="Chromosome"/>
</dbReference>
<dbReference type="RefSeq" id="WP_249514544.1">
    <property type="nucleotide sequence ID" value="NZ_CP093366.1"/>
</dbReference>
<dbReference type="PANTHER" id="PTHR47738">
    <property type="entry name" value="PTS SYSTEM FRUCTOSE-LIKE EIIA COMPONENT-RELATED"/>
    <property type="match status" value="1"/>
</dbReference>
<evidence type="ECO:0000259" key="1">
    <source>
        <dbReference type="PROSITE" id="PS51094"/>
    </source>
</evidence>
<feature type="domain" description="PTS EIIA type-2" evidence="1">
    <location>
        <begin position="9"/>
        <end position="155"/>
    </location>
</feature>
<accession>A0ABY4P9H5</accession>
<evidence type="ECO:0000313" key="2">
    <source>
        <dbReference type="EMBL" id="UQS82275.1"/>
    </source>
</evidence>
<gene>
    <name evidence="2" type="ORF">MOO45_00865</name>
</gene>
<dbReference type="Pfam" id="PF00359">
    <property type="entry name" value="PTS_EIIA_2"/>
    <property type="match status" value="1"/>
</dbReference>
<dbReference type="EMBL" id="CP093366">
    <property type="protein sequence ID" value="UQS82275.1"/>
    <property type="molecule type" value="Genomic_DNA"/>
</dbReference>
<dbReference type="SUPFAM" id="SSF55804">
    <property type="entry name" value="Phoshotransferase/anion transport protein"/>
    <property type="match status" value="1"/>
</dbReference>
<dbReference type="InterPro" id="IPR002178">
    <property type="entry name" value="PTS_EIIA_type-2_dom"/>
</dbReference>
<proteinExistence type="predicted"/>
<protein>
    <submittedName>
        <fullName evidence="2">PTS sugar transporter subunit IIA</fullName>
    </submittedName>
</protein>
<keyword evidence="3" id="KW-1185">Reference proteome</keyword>
<reference evidence="2" key="1">
    <citation type="journal article" date="2022" name="Int. J. Syst. Evol. Microbiol.">
        <title>Apilactobacillus apisilvae sp. nov., Nicolia spurrieriana gen. nov. sp. nov., Bombilactobacillus folatiphilus sp. nov. and Bombilactobacillus thymidiniphilus sp. nov., four new lactic acid bacterial isolates from stingless bees Tetragonula carbonaria and Austroplebeia australis.</title>
        <authorList>
            <person name="Oliphant S.A."/>
            <person name="Watson-Haigh N.S."/>
            <person name="Sumby K.M."/>
            <person name="Gardner J."/>
            <person name="Groom S."/>
            <person name="Jiranek V."/>
        </authorList>
    </citation>
    <scope>NUCLEOTIDE SEQUENCE</scope>
    <source>
        <strain evidence="2">SG4_D2</strain>
    </source>
</reference>
<keyword evidence="2" id="KW-0762">Sugar transport</keyword>
<dbReference type="PANTHER" id="PTHR47738:SF3">
    <property type="entry name" value="PHOSPHOTRANSFERASE SYSTEM MANNITOL_FRUCTOSE-SPECIFIC IIA DOMAIN CONTAINING PROTEIN"/>
    <property type="match status" value="1"/>
</dbReference>
<dbReference type="PROSITE" id="PS51094">
    <property type="entry name" value="PTS_EIIA_TYPE_2"/>
    <property type="match status" value="1"/>
</dbReference>
<dbReference type="InterPro" id="IPR051541">
    <property type="entry name" value="PTS_SugarTrans_NitroReg"/>
</dbReference>